<dbReference type="AlphaFoldDB" id="A0A1W1CMM1"/>
<dbReference type="PRINTS" id="PR00811">
    <property type="entry name" value="BCTERIALGSPD"/>
</dbReference>
<protein>
    <submittedName>
        <fullName evidence="5">MSHA biogenesis protein MshL</fullName>
    </submittedName>
</protein>
<proteinExistence type="predicted"/>
<dbReference type="GO" id="GO:0016020">
    <property type="term" value="C:membrane"/>
    <property type="evidence" value="ECO:0007669"/>
    <property type="project" value="UniProtKB-SubCell"/>
</dbReference>
<sequence length="119" mass="13392">MPPDLTRRQLSSVVTVKDGNRIILGGLINTKNTYESNKVPILGDIPILSYLFKYEKKVKSTQELVIIIEPHIIHKSKNSISLSDLGYEGLTNNLLELKSASKNTKKVQQKENNTTNDKK</sequence>
<evidence type="ECO:0000259" key="4">
    <source>
        <dbReference type="Pfam" id="PF00263"/>
    </source>
</evidence>
<dbReference type="PANTHER" id="PTHR30332:SF24">
    <property type="entry name" value="SECRETIN GSPD-RELATED"/>
    <property type="match status" value="1"/>
</dbReference>
<evidence type="ECO:0000313" key="5">
    <source>
        <dbReference type="EMBL" id="SFV66963.1"/>
    </source>
</evidence>
<dbReference type="GO" id="GO:0015627">
    <property type="term" value="C:type II protein secretion system complex"/>
    <property type="evidence" value="ECO:0007669"/>
    <property type="project" value="TreeGrafter"/>
</dbReference>
<keyword evidence="3" id="KW-0472">Membrane</keyword>
<reference evidence="5" key="1">
    <citation type="submission" date="2016-10" db="EMBL/GenBank/DDBJ databases">
        <authorList>
            <person name="de Groot N.N."/>
        </authorList>
    </citation>
    <scope>NUCLEOTIDE SEQUENCE</scope>
</reference>
<dbReference type="InterPro" id="IPR001775">
    <property type="entry name" value="GspD/PilQ"/>
</dbReference>
<dbReference type="GO" id="GO:0009306">
    <property type="term" value="P:protein secretion"/>
    <property type="evidence" value="ECO:0007669"/>
    <property type="project" value="InterPro"/>
</dbReference>
<evidence type="ECO:0000256" key="3">
    <source>
        <dbReference type="ARBA" id="ARBA00023136"/>
    </source>
</evidence>
<keyword evidence="2" id="KW-0732">Signal</keyword>
<dbReference type="PANTHER" id="PTHR30332">
    <property type="entry name" value="PROBABLE GENERAL SECRETION PATHWAY PROTEIN D"/>
    <property type="match status" value="1"/>
</dbReference>
<organism evidence="5">
    <name type="scientific">hydrothermal vent metagenome</name>
    <dbReference type="NCBI Taxonomy" id="652676"/>
    <lineage>
        <taxon>unclassified sequences</taxon>
        <taxon>metagenomes</taxon>
        <taxon>ecological metagenomes</taxon>
    </lineage>
</organism>
<evidence type="ECO:0000256" key="2">
    <source>
        <dbReference type="ARBA" id="ARBA00022729"/>
    </source>
</evidence>
<comment type="subcellular location">
    <subcellularLocation>
        <location evidence="1">Membrane</location>
    </subcellularLocation>
</comment>
<accession>A0A1W1CMM1</accession>
<dbReference type="Pfam" id="PF00263">
    <property type="entry name" value="Secretin"/>
    <property type="match status" value="1"/>
</dbReference>
<name>A0A1W1CMM1_9ZZZZ</name>
<dbReference type="InterPro" id="IPR004846">
    <property type="entry name" value="T2SS/T3SS_dom"/>
</dbReference>
<dbReference type="InterPro" id="IPR050810">
    <property type="entry name" value="Bact_Secretion_Sys_Channel"/>
</dbReference>
<dbReference type="EMBL" id="FPHM01000103">
    <property type="protein sequence ID" value="SFV66963.1"/>
    <property type="molecule type" value="Genomic_DNA"/>
</dbReference>
<gene>
    <name evidence="5" type="ORF">MNB_SV-13-1527</name>
</gene>
<feature type="domain" description="Type II/III secretion system secretin-like" evidence="4">
    <location>
        <begin position="3"/>
        <end position="73"/>
    </location>
</feature>
<evidence type="ECO:0000256" key="1">
    <source>
        <dbReference type="ARBA" id="ARBA00004370"/>
    </source>
</evidence>